<protein>
    <recommendedName>
        <fullName evidence="4">O-antigen/teichoic acid export membrane protein</fullName>
    </recommendedName>
</protein>
<dbReference type="RefSeq" id="WP_193902588.1">
    <property type="nucleotide sequence ID" value="NZ_CP063450.1"/>
</dbReference>
<keyword evidence="3" id="KW-1185">Reference proteome</keyword>
<sequence length="402" mass="43388">MTQRLRLLVGFVNQGVISLGTLLMLVFAARGYSSEALGLFSVGVLTYQILIVIFRALTGETLIVLPRAGRREEKELAARCLQFSGTAPLALIVPGVVGLLLTSGVWQVVCAALLIVPGLALQDTLRHVYLRRKQVGVACAVDVLVVAAQLGIVWFGAGQDVPPWFLILLLGVPTLLIGYFRSFLDRAGVSVSGSREWRRSSRELGDGFVFEAGLGAFVQWLTLLSVAHFGSLPEAAAFRAVITIYGVTNVVTNFLRSHYLSQLAHGGELDRARMRRSTVEMVALTGGTVLFSYGVLELLPESLGEELLGETWMLAVPYLLLGAINRFAAGLTSVPAVFLRVLRMPWDAARTRILISVVTLIAAPLSVAVGGATAAFVTMSIMSLVMVLALSRVIVRGRKKRE</sequence>
<name>A0A7M2XL08_9NOCA</name>
<feature type="transmembrane region" description="Helical" evidence="1">
    <location>
        <begin position="204"/>
        <end position="230"/>
    </location>
</feature>
<feature type="transmembrane region" description="Helical" evidence="1">
    <location>
        <begin position="163"/>
        <end position="184"/>
    </location>
</feature>
<feature type="transmembrane region" description="Helical" evidence="1">
    <location>
        <begin position="135"/>
        <end position="157"/>
    </location>
</feature>
<feature type="transmembrane region" description="Helical" evidence="1">
    <location>
        <begin position="36"/>
        <end position="57"/>
    </location>
</feature>
<feature type="transmembrane region" description="Helical" evidence="1">
    <location>
        <begin position="375"/>
        <end position="395"/>
    </location>
</feature>
<evidence type="ECO:0000313" key="2">
    <source>
        <dbReference type="EMBL" id="QOV98103.1"/>
    </source>
</evidence>
<dbReference type="EMBL" id="CP063450">
    <property type="protein sequence ID" value="QOV98103.1"/>
    <property type="molecule type" value="Genomic_DNA"/>
</dbReference>
<feature type="transmembrane region" description="Helical" evidence="1">
    <location>
        <begin position="7"/>
        <end position="30"/>
    </location>
</feature>
<feature type="transmembrane region" description="Helical" evidence="1">
    <location>
        <begin position="351"/>
        <end position="369"/>
    </location>
</feature>
<accession>A0A7M2XL08</accession>
<keyword evidence="1" id="KW-1133">Transmembrane helix</keyword>
<keyword evidence="1" id="KW-0812">Transmembrane</keyword>
<evidence type="ECO:0008006" key="4">
    <source>
        <dbReference type="Google" id="ProtNLM"/>
    </source>
</evidence>
<organism evidence="2 3">
    <name type="scientific">Rhodococcus pyridinivorans</name>
    <dbReference type="NCBI Taxonomy" id="103816"/>
    <lineage>
        <taxon>Bacteria</taxon>
        <taxon>Bacillati</taxon>
        <taxon>Actinomycetota</taxon>
        <taxon>Actinomycetes</taxon>
        <taxon>Mycobacteriales</taxon>
        <taxon>Nocardiaceae</taxon>
        <taxon>Rhodococcus</taxon>
    </lineage>
</organism>
<feature type="transmembrane region" description="Helical" evidence="1">
    <location>
        <begin position="236"/>
        <end position="256"/>
    </location>
</feature>
<feature type="transmembrane region" description="Helical" evidence="1">
    <location>
        <begin position="78"/>
        <end position="99"/>
    </location>
</feature>
<dbReference type="AlphaFoldDB" id="A0A7M2XL08"/>
<evidence type="ECO:0000313" key="3">
    <source>
        <dbReference type="Proteomes" id="UP000593818"/>
    </source>
</evidence>
<gene>
    <name evidence="2" type="ORF">INP59_19800</name>
</gene>
<reference evidence="2 3" key="1">
    <citation type="submission" date="2020-10" db="EMBL/GenBank/DDBJ databases">
        <title>Whole genome sequence of oil-degrading bacteria Rhodococcus pyridinivorans strain 5Ap.</title>
        <authorList>
            <person name="Akhremchuk A.E."/>
            <person name="Valentovich L.N."/>
            <person name="Charniauskaya M.I."/>
            <person name="Bukliarevich H.A."/>
            <person name="Titok M.A."/>
        </authorList>
    </citation>
    <scope>NUCLEOTIDE SEQUENCE [LARGE SCALE GENOMIC DNA]</scope>
    <source>
        <strain evidence="2 3">5Ap</strain>
    </source>
</reference>
<dbReference type="Proteomes" id="UP000593818">
    <property type="component" value="Chromosome"/>
</dbReference>
<feature type="transmembrane region" description="Helical" evidence="1">
    <location>
        <begin position="316"/>
        <end position="339"/>
    </location>
</feature>
<keyword evidence="1" id="KW-0472">Membrane</keyword>
<feature type="transmembrane region" description="Helical" evidence="1">
    <location>
        <begin position="277"/>
        <end position="296"/>
    </location>
</feature>
<proteinExistence type="predicted"/>
<evidence type="ECO:0000256" key="1">
    <source>
        <dbReference type="SAM" id="Phobius"/>
    </source>
</evidence>
<feature type="transmembrane region" description="Helical" evidence="1">
    <location>
        <begin position="105"/>
        <end position="123"/>
    </location>
</feature>